<keyword evidence="16" id="KW-1185">Reference proteome</keyword>
<dbReference type="GO" id="GO:0004362">
    <property type="term" value="F:glutathione-disulfide reductase (NADPH) activity"/>
    <property type="evidence" value="ECO:0007669"/>
    <property type="project" value="UniProtKB-EC"/>
</dbReference>
<comment type="caution">
    <text evidence="15">The sequence shown here is derived from an EMBL/GenBank/DDBJ whole genome shotgun (WGS) entry which is preliminary data.</text>
</comment>
<keyword evidence="7 11" id="KW-0560">Oxidoreductase</keyword>
<proteinExistence type="inferred from homology"/>
<evidence type="ECO:0000256" key="2">
    <source>
        <dbReference type="ARBA" id="ARBA00007532"/>
    </source>
</evidence>
<dbReference type="SUPFAM" id="SSF55424">
    <property type="entry name" value="FAD/NAD-linked reductases, dimerisation (C-terminal) domain"/>
    <property type="match status" value="1"/>
</dbReference>
<evidence type="ECO:0000259" key="14">
    <source>
        <dbReference type="Pfam" id="PF07992"/>
    </source>
</evidence>
<dbReference type="PANTHER" id="PTHR42737:SF2">
    <property type="entry name" value="GLUTATHIONE REDUCTASE"/>
    <property type="match status" value="1"/>
</dbReference>
<dbReference type="InterPro" id="IPR012999">
    <property type="entry name" value="Pyr_OxRdtase_I_AS"/>
</dbReference>
<dbReference type="InterPro" id="IPR001100">
    <property type="entry name" value="Pyr_nuc-diS_OxRdtase"/>
</dbReference>
<dbReference type="PRINTS" id="PR00368">
    <property type="entry name" value="FADPNR"/>
</dbReference>
<feature type="domain" description="FAD/NAD(P)-binding" evidence="14">
    <location>
        <begin position="5"/>
        <end position="322"/>
    </location>
</feature>
<dbReference type="InterPro" id="IPR046952">
    <property type="entry name" value="GSHR/TRXR-like"/>
</dbReference>
<keyword evidence="9 11" id="KW-0676">Redox-active center</keyword>
<evidence type="ECO:0000256" key="9">
    <source>
        <dbReference type="ARBA" id="ARBA00023284"/>
    </source>
</evidence>
<dbReference type="NCBIfam" id="NF004776">
    <property type="entry name" value="PRK06116.1"/>
    <property type="match status" value="1"/>
</dbReference>
<dbReference type="Pfam" id="PF07992">
    <property type="entry name" value="Pyr_redox_2"/>
    <property type="match status" value="1"/>
</dbReference>
<comment type="function">
    <text evidence="12">Catalyzes the reduction of glutathione disulfide (GSSG) to reduced glutathione (GSH).</text>
</comment>
<comment type="cofactor">
    <cofactor evidence="1 12">
        <name>FAD</name>
        <dbReference type="ChEBI" id="CHEBI:57692"/>
    </cofactor>
</comment>
<dbReference type="InterPro" id="IPR016156">
    <property type="entry name" value="FAD/NAD-linked_Rdtase_dimer_sf"/>
</dbReference>
<dbReference type="PRINTS" id="PR00411">
    <property type="entry name" value="PNDRDTASEI"/>
</dbReference>
<evidence type="ECO:0000256" key="1">
    <source>
        <dbReference type="ARBA" id="ARBA00001974"/>
    </source>
</evidence>
<dbReference type="Gene3D" id="3.30.390.30">
    <property type="match status" value="1"/>
</dbReference>
<dbReference type="Gene3D" id="3.50.50.60">
    <property type="entry name" value="FAD/NAD(P)-binding domain"/>
    <property type="match status" value="2"/>
</dbReference>
<dbReference type="PIRSF" id="PIRSF000350">
    <property type="entry name" value="Mercury_reductase_MerA"/>
    <property type="match status" value="1"/>
</dbReference>
<evidence type="ECO:0000256" key="11">
    <source>
        <dbReference type="RuleBase" id="RU003691"/>
    </source>
</evidence>
<evidence type="ECO:0000313" key="15">
    <source>
        <dbReference type="EMBL" id="MFC6199860.1"/>
    </source>
</evidence>
<feature type="domain" description="Pyridine nucleotide-disulphide oxidoreductase dimerisation" evidence="13">
    <location>
        <begin position="342"/>
        <end position="450"/>
    </location>
</feature>
<dbReference type="PANTHER" id="PTHR42737">
    <property type="entry name" value="GLUTATHIONE REDUCTASE"/>
    <property type="match status" value="1"/>
</dbReference>
<dbReference type="Proteomes" id="UP001596303">
    <property type="component" value="Unassembled WGS sequence"/>
</dbReference>
<evidence type="ECO:0000256" key="6">
    <source>
        <dbReference type="ARBA" id="ARBA00022857"/>
    </source>
</evidence>
<protein>
    <recommendedName>
        <fullName evidence="12">Glutathione reductase</fullName>
        <shortName evidence="12">GRase</shortName>
        <ecNumber evidence="12">1.8.1.7</ecNumber>
    </recommendedName>
</protein>
<dbReference type="InterPro" id="IPR023753">
    <property type="entry name" value="FAD/NAD-binding_dom"/>
</dbReference>
<evidence type="ECO:0000256" key="3">
    <source>
        <dbReference type="ARBA" id="ARBA00011738"/>
    </source>
</evidence>
<evidence type="ECO:0000259" key="13">
    <source>
        <dbReference type="Pfam" id="PF02852"/>
    </source>
</evidence>
<evidence type="ECO:0000256" key="8">
    <source>
        <dbReference type="ARBA" id="ARBA00023157"/>
    </source>
</evidence>
<evidence type="ECO:0000256" key="7">
    <source>
        <dbReference type="ARBA" id="ARBA00023002"/>
    </source>
</evidence>
<dbReference type="RefSeq" id="WP_377381413.1">
    <property type="nucleotide sequence ID" value="NZ_JBHSSW010000066.1"/>
</dbReference>
<keyword evidence="6 12" id="KW-0521">NADP</keyword>
<dbReference type="SUPFAM" id="SSF51905">
    <property type="entry name" value="FAD/NAD(P)-binding domain"/>
    <property type="match status" value="1"/>
</dbReference>
<comment type="catalytic activity">
    <reaction evidence="10 12">
        <text>2 glutathione + NADP(+) = glutathione disulfide + NADPH + H(+)</text>
        <dbReference type="Rhea" id="RHEA:11740"/>
        <dbReference type="ChEBI" id="CHEBI:15378"/>
        <dbReference type="ChEBI" id="CHEBI:57783"/>
        <dbReference type="ChEBI" id="CHEBI:57925"/>
        <dbReference type="ChEBI" id="CHEBI:58297"/>
        <dbReference type="ChEBI" id="CHEBI:58349"/>
        <dbReference type="EC" id="1.8.1.7"/>
    </reaction>
</comment>
<dbReference type="EC" id="1.8.1.7" evidence="12"/>
<comment type="similarity">
    <text evidence="2 11">Belongs to the class-I pyridine nucleotide-disulfide oxidoreductase family.</text>
</comment>
<name>A0ABW1SE67_9PROT</name>
<dbReference type="EMBL" id="JBHSSW010000066">
    <property type="protein sequence ID" value="MFC6199860.1"/>
    <property type="molecule type" value="Genomic_DNA"/>
</dbReference>
<evidence type="ECO:0000256" key="4">
    <source>
        <dbReference type="ARBA" id="ARBA00022630"/>
    </source>
</evidence>
<dbReference type="NCBIfam" id="TIGR01424">
    <property type="entry name" value="gluta_reduc_2"/>
    <property type="match status" value="1"/>
</dbReference>
<evidence type="ECO:0000256" key="10">
    <source>
        <dbReference type="ARBA" id="ARBA00049142"/>
    </source>
</evidence>
<keyword evidence="4 11" id="KW-0285">Flavoprotein</keyword>
<gene>
    <name evidence="15" type="primary">gor</name>
    <name evidence="15" type="ORF">ACFQDM_17425</name>
</gene>
<keyword evidence="8" id="KW-1015">Disulfide bond</keyword>
<evidence type="ECO:0000313" key="16">
    <source>
        <dbReference type="Proteomes" id="UP001596303"/>
    </source>
</evidence>
<evidence type="ECO:0000256" key="5">
    <source>
        <dbReference type="ARBA" id="ARBA00022827"/>
    </source>
</evidence>
<dbReference type="InterPro" id="IPR006324">
    <property type="entry name" value="GSHR"/>
</dbReference>
<dbReference type="InterPro" id="IPR036188">
    <property type="entry name" value="FAD/NAD-bd_sf"/>
</dbReference>
<accession>A0ABW1SE67</accession>
<dbReference type="InterPro" id="IPR004099">
    <property type="entry name" value="Pyr_nucl-diS_OxRdtase_dimer"/>
</dbReference>
<dbReference type="Pfam" id="PF02852">
    <property type="entry name" value="Pyr_redox_dim"/>
    <property type="match status" value="1"/>
</dbReference>
<keyword evidence="5 11" id="KW-0274">FAD</keyword>
<evidence type="ECO:0000256" key="12">
    <source>
        <dbReference type="RuleBase" id="RU365040"/>
    </source>
</evidence>
<sequence>MAYDYDLFVIGAGSGGVRAARRAAMAGVKVAVAEEYRAGGTCVIRGCVPKKYMVYASEFGRSIEHAKHYGWSVDNVRYDHAKFMTALHEEVDRLSGIYTRNLRNAGVDVIEDRAVFEDEHTLKLVNARKTVTAEKILIATGGTPWRPSEEDLPGVEHTITSNEVFHLEALPEKIVIAGGGYIAVEFAGVFAGLGVETTLVYRGETVLRGFDADIRTHVHEELKRKGVHVVTQAIFTEIEKTGENNFRVSLSNDAHIEANVVLMAVGREPAVAGLGLENVGVKQAESGAIIVDEYSKTNVDNIWAVGDVTDRMNLTPVAIREGQAFTETVFNDNPSYFEYENVPTAVFSQPPVGTVGITEEEARHKYGKVDIYKTTFRTMKEILSGGEERVLMKLIVREEDQVVVGCHIVGPDAPEIIQAVGIAVKMGATKDDFDRTCALHPSTAEELVTMREKYIPPELS</sequence>
<comment type="subunit">
    <text evidence="3">Homodimer.</text>
</comment>
<reference evidence="16" key="1">
    <citation type="journal article" date="2019" name="Int. J. Syst. Evol. Microbiol.">
        <title>The Global Catalogue of Microorganisms (GCM) 10K type strain sequencing project: providing services to taxonomists for standard genome sequencing and annotation.</title>
        <authorList>
            <consortium name="The Broad Institute Genomics Platform"/>
            <consortium name="The Broad Institute Genome Sequencing Center for Infectious Disease"/>
            <person name="Wu L."/>
            <person name="Ma J."/>
        </authorList>
    </citation>
    <scope>NUCLEOTIDE SEQUENCE [LARGE SCALE GENOMIC DNA]</scope>
    <source>
        <strain evidence="16">CGMCC-1.15741</strain>
    </source>
</reference>
<dbReference type="PROSITE" id="PS00076">
    <property type="entry name" value="PYRIDINE_REDOX_1"/>
    <property type="match status" value="1"/>
</dbReference>
<organism evidence="15 16">
    <name type="scientific">Ponticaulis profundi</name>
    <dbReference type="NCBI Taxonomy" id="2665222"/>
    <lineage>
        <taxon>Bacteria</taxon>
        <taxon>Pseudomonadati</taxon>
        <taxon>Pseudomonadota</taxon>
        <taxon>Alphaproteobacteria</taxon>
        <taxon>Hyphomonadales</taxon>
        <taxon>Hyphomonadaceae</taxon>
        <taxon>Ponticaulis</taxon>
    </lineage>
</organism>